<dbReference type="InterPro" id="IPR036259">
    <property type="entry name" value="MFS_trans_sf"/>
</dbReference>
<keyword evidence="2 5" id="KW-0812">Transmembrane</keyword>
<sequence>MIVLDSNIVAVALPTIARDLNAAFASVEWVVSAYVLTFAVGLMPAGSLADRFGRRRLLMVGLLFFTVASLACGLAQTAWLLNWARALQGVGAAIQLSAALAVLGHEFRGMERVRAFGIWGAVLGVAVTAGPIVGGLATSYLSWRWAFLVNIPTGMVLLAIAARDVDESRDFDAIGLDIAGMASFGFGLFCMVWGLIDANSDGWLNDSTVAKFGGGLGLFCLFFFVERRQSRPMIDLDLFSNRSFLGACAAMFGYAASAQVMVTYLPLYLQNAFHFGPASTGLAMLAYALPLLAFPPVGAKLAARFSGRTLLTSGLGLVAVGNLVAAVMASAHMSYPPFALGMLLIGTGAGLLNGETVKVLMSAISPERGGMASGISSSLRFVGIVIGFAGLGAILAGGARRRYGQLTETLLDVPSFGSGENLIASRLVAGDVDSLLSGLDPARREQFSEIFQASFESGFAMLLFSAALISGAAALLTYWLVCARETAPLQESGPLSLESGE</sequence>
<organism evidence="7 8">
    <name type="scientific">Methylocystis echinoides</name>
    <dbReference type="NCBI Taxonomy" id="29468"/>
    <lineage>
        <taxon>Bacteria</taxon>
        <taxon>Pseudomonadati</taxon>
        <taxon>Pseudomonadota</taxon>
        <taxon>Alphaproteobacteria</taxon>
        <taxon>Hyphomicrobiales</taxon>
        <taxon>Methylocystaceae</taxon>
        <taxon>Methylocystis</taxon>
    </lineage>
</organism>
<keyword evidence="3 5" id="KW-1133">Transmembrane helix</keyword>
<dbReference type="PANTHER" id="PTHR42718:SF49">
    <property type="entry name" value="EXPORT PROTEIN"/>
    <property type="match status" value="1"/>
</dbReference>
<evidence type="ECO:0000256" key="2">
    <source>
        <dbReference type="ARBA" id="ARBA00022692"/>
    </source>
</evidence>
<evidence type="ECO:0000259" key="6">
    <source>
        <dbReference type="PROSITE" id="PS50850"/>
    </source>
</evidence>
<dbReference type="InterPro" id="IPR001958">
    <property type="entry name" value="Tet-R_TetA/multi-R_MdtG-like"/>
</dbReference>
<dbReference type="Gene3D" id="1.20.1720.10">
    <property type="entry name" value="Multidrug resistance protein D"/>
    <property type="match status" value="1"/>
</dbReference>
<dbReference type="InterPro" id="IPR020846">
    <property type="entry name" value="MFS_dom"/>
</dbReference>
<evidence type="ECO:0000313" key="7">
    <source>
        <dbReference type="EMBL" id="GLI95431.1"/>
    </source>
</evidence>
<dbReference type="PROSITE" id="PS50850">
    <property type="entry name" value="MFS"/>
    <property type="match status" value="1"/>
</dbReference>
<feature type="transmembrane region" description="Helical" evidence="5">
    <location>
        <begin position="143"/>
        <end position="162"/>
    </location>
</feature>
<feature type="transmembrane region" description="Helical" evidence="5">
    <location>
        <begin position="208"/>
        <end position="225"/>
    </location>
</feature>
<feature type="transmembrane region" description="Helical" evidence="5">
    <location>
        <begin position="459"/>
        <end position="481"/>
    </location>
</feature>
<feature type="transmembrane region" description="Helical" evidence="5">
    <location>
        <begin position="20"/>
        <end position="45"/>
    </location>
</feature>
<dbReference type="PANTHER" id="PTHR42718">
    <property type="entry name" value="MAJOR FACILITATOR SUPERFAMILY MULTIDRUG TRANSPORTER MFSC"/>
    <property type="match status" value="1"/>
</dbReference>
<feature type="domain" description="Major facilitator superfamily (MFS) profile" evidence="6">
    <location>
        <begin position="1"/>
        <end position="485"/>
    </location>
</feature>
<dbReference type="AlphaFoldDB" id="A0A9W6GYT4"/>
<dbReference type="InterPro" id="IPR011701">
    <property type="entry name" value="MFS"/>
</dbReference>
<proteinExistence type="predicted"/>
<dbReference type="EMBL" id="BSEC01000003">
    <property type="protein sequence ID" value="GLI95431.1"/>
    <property type="molecule type" value="Genomic_DNA"/>
</dbReference>
<evidence type="ECO:0000256" key="5">
    <source>
        <dbReference type="SAM" id="Phobius"/>
    </source>
</evidence>
<feature type="transmembrane region" description="Helical" evidence="5">
    <location>
        <begin position="245"/>
        <end position="269"/>
    </location>
</feature>
<comment type="caution">
    <text evidence="7">The sequence shown here is derived from an EMBL/GenBank/DDBJ whole genome shotgun (WGS) entry which is preliminary data.</text>
</comment>
<dbReference type="Proteomes" id="UP001144323">
    <property type="component" value="Unassembled WGS sequence"/>
</dbReference>
<feature type="transmembrane region" description="Helical" evidence="5">
    <location>
        <begin position="116"/>
        <end position="137"/>
    </location>
</feature>
<feature type="transmembrane region" description="Helical" evidence="5">
    <location>
        <begin position="57"/>
        <end position="80"/>
    </location>
</feature>
<dbReference type="PRINTS" id="PR01035">
    <property type="entry name" value="TCRTETA"/>
</dbReference>
<evidence type="ECO:0000256" key="3">
    <source>
        <dbReference type="ARBA" id="ARBA00022989"/>
    </source>
</evidence>
<feature type="transmembrane region" description="Helical" evidence="5">
    <location>
        <begin position="174"/>
        <end position="196"/>
    </location>
</feature>
<feature type="transmembrane region" description="Helical" evidence="5">
    <location>
        <begin position="381"/>
        <end position="399"/>
    </location>
</feature>
<dbReference type="RefSeq" id="WP_281806227.1">
    <property type="nucleotide sequence ID" value="NZ_BSEC01000003.1"/>
</dbReference>
<comment type="subcellular location">
    <subcellularLocation>
        <location evidence="1">Membrane</location>
        <topology evidence="1">Multi-pass membrane protein</topology>
    </subcellularLocation>
</comment>
<evidence type="ECO:0000313" key="8">
    <source>
        <dbReference type="Proteomes" id="UP001144323"/>
    </source>
</evidence>
<feature type="transmembrane region" description="Helical" evidence="5">
    <location>
        <begin position="86"/>
        <end position="104"/>
    </location>
</feature>
<name>A0A9W6GYT4_9HYPH</name>
<dbReference type="Pfam" id="PF07690">
    <property type="entry name" value="MFS_1"/>
    <property type="match status" value="1"/>
</dbReference>
<keyword evidence="4 5" id="KW-0472">Membrane</keyword>
<feature type="transmembrane region" description="Helical" evidence="5">
    <location>
        <begin position="338"/>
        <end position="360"/>
    </location>
</feature>
<reference evidence="7" key="1">
    <citation type="journal article" date="2023" name="Int. J. Syst. Evol. Microbiol.">
        <title>Methylocystis iwaonis sp. nov., a type II methane-oxidizing bacterium from surface soil of a rice paddy field in Japan, and emended description of the genus Methylocystis (ex Whittenbury et al. 1970) Bowman et al. 1993.</title>
        <authorList>
            <person name="Kaise H."/>
            <person name="Sawadogo J.B."/>
            <person name="Alam M.S."/>
            <person name="Ueno C."/>
            <person name="Dianou D."/>
            <person name="Shinjo R."/>
            <person name="Asakawa S."/>
        </authorList>
    </citation>
    <scope>NUCLEOTIDE SEQUENCE</scope>
    <source>
        <strain evidence="7">LMG27198</strain>
    </source>
</reference>
<dbReference type="GO" id="GO:0016020">
    <property type="term" value="C:membrane"/>
    <property type="evidence" value="ECO:0007669"/>
    <property type="project" value="UniProtKB-SubCell"/>
</dbReference>
<dbReference type="GO" id="GO:0022857">
    <property type="term" value="F:transmembrane transporter activity"/>
    <property type="evidence" value="ECO:0007669"/>
    <property type="project" value="InterPro"/>
</dbReference>
<accession>A0A9W6GYT4</accession>
<gene>
    <name evidence="7" type="ORF">LMG27198_44230</name>
</gene>
<evidence type="ECO:0000256" key="1">
    <source>
        <dbReference type="ARBA" id="ARBA00004141"/>
    </source>
</evidence>
<keyword evidence="8" id="KW-1185">Reference proteome</keyword>
<protein>
    <submittedName>
        <fullName evidence="7">MFS transporter</fullName>
    </submittedName>
</protein>
<dbReference type="SUPFAM" id="SSF103473">
    <property type="entry name" value="MFS general substrate transporter"/>
    <property type="match status" value="1"/>
</dbReference>
<evidence type="ECO:0000256" key="4">
    <source>
        <dbReference type="ARBA" id="ARBA00023136"/>
    </source>
</evidence>
<dbReference type="CDD" id="cd17321">
    <property type="entry name" value="MFS_MMR_MDR_like"/>
    <property type="match status" value="1"/>
</dbReference>
<feature type="transmembrane region" description="Helical" evidence="5">
    <location>
        <begin position="275"/>
        <end position="297"/>
    </location>
</feature>
<feature type="transmembrane region" description="Helical" evidence="5">
    <location>
        <begin position="309"/>
        <end position="332"/>
    </location>
</feature>
<dbReference type="Gene3D" id="1.20.1250.20">
    <property type="entry name" value="MFS general substrate transporter like domains"/>
    <property type="match status" value="1"/>
</dbReference>